<dbReference type="CDD" id="cd07812">
    <property type="entry name" value="SRPBCC"/>
    <property type="match status" value="1"/>
</dbReference>
<dbReference type="Proteomes" id="UP000622610">
    <property type="component" value="Unassembled WGS sequence"/>
</dbReference>
<dbReference type="RefSeq" id="WP_188367273.1">
    <property type="nucleotide sequence ID" value="NZ_BMDT01000003.1"/>
</dbReference>
<keyword evidence="2" id="KW-1185">Reference proteome</keyword>
<protein>
    <recommendedName>
        <fullName evidence="3">SRPBCC family protein</fullName>
    </recommendedName>
</protein>
<accession>A0A917JDX0</accession>
<evidence type="ECO:0000313" key="1">
    <source>
        <dbReference type="EMBL" id="GGI65438.1"/>
    </source>
</evidence>
<evidence type="ECO:0008006" key="3">
    <source>
        <dbReference type="Google" id="ProtNLM"/>
    </source>
</evidence>
<sequence>MSWESEMTIHANIETVWQLFTEENMQRIMPQVVAHKLVSTDPITRTNIYEETYAEGKREETYLLTEIILLDTPTEKHKSFDFTIAKMIHSMGEFQLKKITDTETLFIYRGKNEGVNFLGKTMLKIGSQKKNDEVVENFVQLVKKEAEKDEMKKSSE</sequence>
<gene>
    <name evidence="1" type="ORF">GCM10011482_10920</name>
</gene>
<proteinExistence type="predicted"/>
<dbReference type="SUPFAM" id="SSF55961">
    <property type="entry name" value="Bet v1-like"/>
    <property type="match status" value="1"/>
</dbReference>
<organism evidence="1 2">
    <name type="scientific">Enterococcus alcedinis</name>
    <dbReference type="NCBI Taxonomy" id="1274384"/>
    <lineage>
        <taxon>Bacteria</taxon>
        <taxon>Bacillati</taxon>
        <taxon>Bacillota</taxon>
        <taxon>Bacilli</taxon>
        <taxon>Lactobacillales</taxon>
        <taxon>Enterococcaceae</taxon>
        <taxon>Enterococcus</taxon>
    </lineage>
</organism>
<dbReference type="AlphaFoldDB" id="A0A917JDX0"/>
<name>A0A917JDX0_9ENTE</name>
<reference evidence="1" key="2">
    <citation type="submission" date="2020-09" db="EMBL/GenBank/DDBJ databases">
        <authorList>
            <person name="Sun Q."/>
            <person name="Sedlacek I."/>
        </authorList>
    </citation>
    <scope>NUCLEOTIDE SEQUENCE</scope>
    <source>
        <strain evidence="1">CCM 8433</strain>
    </source>
</reference>
<evidence type="ECO:0000313" key="2">
    <source>
        <dbReference type="Proteomes" id="UP000622610"/>
    </source>
</evidence>
<reference evidence="1" key="1">
    <citation type="journal article" date="2014" name="Int. J. Syst. Evol. Microbiol.">
        <title>Complete genome sequence of Corynebacterium casei LMG S-19264T (=DSM 44701T), isolated from a smear-ripened cheese.</title>
        <authorList>
            <consortium name="US DOE Joint Genome Institute (JGI-PGF)"/>
            <person name="Walter F."/>
            <person name="Albersmeier A."/>
            <person name="Kalinowski J."/>
            <person name="Ruckert C."/>
        </authorList>
    </citation>
    <scope>NUCLEOTIDE SEQUENCE</scope>
    <source>
        <strain evidence="1">CCM 8433</strain>
    </source>
</reference>
<comment type="caution">
    <text evidence="1">The sequence shown here is derived from an EMBL/GenBank/DDBJ whole genome shotgun (WGS) entry which is preliminary data.</text>
</comment>
<dbReference type="EMBL" id="BMDT01000003">
    <property type="protein sequence ID" value="GGI65438.1"/>
    <property type="molecule type" value="Genomic_DNA"/>
</dbReference>